<dbReference type="SMART" id="SM00900">
    <property type="entry name" value="FMN_bind"/>
    <property type="match status" value="4"/>
</dbReference>
<dbReference type="GO" id="GO:0010181">
    <property type="term" value="F:FMN binding"/>
    <property type="evidence" value="ECO:0007669"/>
    <property type="project" value="InterPro"/>
</dbReference>
<feature type="region of interest" description="Disordered" evidence="1">
    <location>
        <begin position="290"/>
        <end position="322"/>
    </location>
</feature>
<dbReference type="AlphaFoldDB" id="A0A7X2TMG9"/>
<accession>A0A7X2TMG9</accession>
<feature type="domain" description="FMN-binding" evidence="3">
    <location>
        <begin position="94"/>
        <end position="167"/>
    </location>
</feature>
<feature type="domain" description="FMN-binding" evidence="3">
    <location>
        <begin position="532"/>
        <end position="614"/>
    </location>
</feature>
<dbReference type="Pfam" id="PF04205">
    <property type="entry name" value="FMN_bind"/>
    <property type="match status" value="4"/>
</dbReference>
<keyword evidence="2" id="KW-0812">Transmembrane</keyword>
<feature type="region of interest" description="Disordered" evidence="1">
    <location>
        <begin position="43"/>
        <end position="85"/>
    </location>
</feature>
<organism evidence="4 5">
    <name type="scientific">Oliverpabstia intestinalis</name>
    <dbReference type="NCBI Taxonomy" id="2606633"/>
    <lineage>
        <taxon>Bacteria</taxon>
        <taxon>Bacillati</taxon>
        <taxon>Bacillota</taxon>
        <taxon>Clostridia</taxon>
        <taxon>Lachnospirales</taxon>
        <taxon>Lachnospiraceae</taxon>
        <taxon>Oliverpabstia</taxon>
    </lineage>
</organism>
<protein>
    <submittedName>
        <fullName evidence="4">FMN-binding protein</fullName>
    </submittedName>
</protein>
<dbReference type="Gene3D" id="3.90.1010.20">
    <property type="match status" value="4"/>
</dbReference>
<keyword evidence="5" id="KW-1185">Reference proteome</keyword>
<feature type="transmembrane region" description="Helical" evidence="2">
    <location>
        <begin position="12"/>
        <end position="33"/>
    </location>
</feature>
<dbReference type="GO" id="GO:0016020">
    <property type="term" value="C:membrane"/>
    <property type="evidence" value="ECO:0007669"/>
    <property type="project" value="InterPro"/>
</dbReference>
<feature type="domain" description="FMN-binding" evidence="3">
    <location>
        <begin position="337"/>
        <end position="410"/>
    </location>
</feature>
<proteinExistence type="predicted"/>
<evidence type="ECO:0000313" key="4">
    <source>
        <dbReference type="EMBL" id="MST67297.1"/>
    </source>
</evidence>
<feature type="region of interest" description="Disordered" evidence="1">
    <location>
        <begin position="167"/>
        <end position="199"/>
    </location>
</feature>
<gene>
    <name evidence="4" type="ORF">FYJ57_11360</name>
</gene>
<feature type="compositionally biased region" description="Acidic residues" evidence="1">
    <location>
        <begin position="62"/>
        <end position="75"/>
    </location>
</feature>
<name>A0A7X2TMG9_9FIRM</name>
<dbReference type="EMBL" id="VUMS01000022">
    <property type="protein sequence ID" value="MST67297.1"/>
    <property type="molecule type" value="Genomic_DNA"/>
</dbReference>
<comment type="caution">
    <text evidence="4">The sequence shown here is derived from an EMBL/GenBank/DDBJ whole genome shotgun (WGS) entry which is preliminary data.</text>
</comment>
<dbReference type="RefSeq" id="WP_154432727.1">
    <property type="nucleotide sequence ID" value="NZ_VUMS01000022.1"/>
</dbReference>
<feature type="compositionally biased region" description="Low complexity" evidence="1">
    <location>
        <begin position="171"/>
        <end position="188"/>
    </location>
</feature>
<feature type="domain" description="FMN-binding" evidence="3">
    <location>
        <begin position="212"/>
        <end position="286"/>
    </location>
</feature>
<evidence type="ECO:0000256" key="2">
    <source>
        <dbReference type="SAM" id="Phobius"/>
    </source>
</evidence>
<sequence length="617" mass="65422">MDIREMLEKCKPFAPVVSAAVVAACVAGSLYGYKVPVYETKASVEDTQEQEDEVPVVKTSTEEETKEDEAAEEEEQAKGSFDLEDGVYQGSGTGYRGNITVAVTIKDKQITSIEILSASDDEPFFGRAKGLIDQIIKKQSTKVDTVSGATYSSKGIISAVKNALTGEKDSGTTGSSKEGTSTSQSQSTPEAVGSVQEPSAYKDGSYYGTGTGFAGNLKVEVVISGGKISNIQIVETNDGSEYIQKASGVINRILGAQSTNGIDTVSGATFSSHGIIKAVRNALSQAAVTETASAEKGGNSGSDGTNTENKENTENSTTAVTGTLPYNEGVYYGTAEGYNGDITIAIVIREKTLKAVLVIGEEDDDAFFGRAMDVVTQMMKKQSTEVDTVSGATYSSKGLIQAVKNALEEAKRVTNGETDTDDDKNVVQLNTEEVEKAIDAVNELNGSDYTSASWAVVKVRLKDARKVLKNATEQTQLDEAAAQLNQAVTELQISDGTNDDPEPDLPPESTYIDGVYPVTVLCLPDADMDFEAYNLFAQVTIQDDKIIKIDNVYGDGGSGNDSYINKAVNGTSSKTGVVKQIMEKGNLDGIDTVSRATCTSQAIIDACQQALNNAKRQ</sequence>
<keyword evidence="2" id="KW-0472">Membrane</keyword>
<dbReference type="InterPro" id="IPR007329">
    <property type="entry name" value="FMN-bd"/>
</dbReference>
<evidence type="ECO:0000256" key="1">
    <source>
        <dbReference type="SAM" id="MobiDB-lite"/>
    </source>
</evidence>
<keyword evidence="2" id="KW-1133">Transmembrane helix</keyword>
<dbReference type="PROSITE" id="PS51257">
    <property type="entry name" value="PROKAR_LIPOPROTEIN"/>
    <property type="match status" value="1"/>
</dbReference>
<evidence type="ECO:0000259" key="3">
    <source>
        <dbReference type="SMART" id="SM00900"/>
    </source>
</evidence>
<dbReference type="Gene3D" id="1.20.1270.90">
    <property type="entry name" value="AF1782-like"/>
    <property type="match status" value="1"/>
</dbReference>
<reference evidence="4 5" key="1">
    <citation type="submission" date="2019-08" db="EMBL/GenBank/DDBJ databases">
        <title>In-depth cultivation of the pig gut microbiome towards novel bacterial diversity and tailored functional studies.</title>
        <authorList>
            <person name="Wylensek D."/>
            <person name="Hitch T.C.A."/>
            <person name="Clavel T."/>
        </authorList>
    </citation>
    <scope>NUCLEOTIDE SEQUENCE [LARGE SCALE GENOMIC DNA]</scope>
    <source>
        <strain evidence="4 5">BSM-380-WT-5A</strain>
    </source>
</reference>
<dbReference type="Proteomes" id="UP000440513">
    <property type="component" value="Unassembled WGS sequence"/>
</dbReference>
<evidence type="ECO:0000313" key="5">
    <source>
        <dbReference type="Proteomes" id="UP000440513"/>
    </source>
</evidence>